<evidence type="ECO:0000313" key="2">
    <source>
        <dbReference type="EMBL" id="KKY39830.1"/>
    </source>
</evidence>
<comment type="caution">
    <text evidence="2">The sequence shown here is derived from an EMBL/GenBank/DDBJ whole genome shotgun (WGS) entry which is preliminary data.</text>
</comment>
<organism evidence="2 3">
    <name type="scientific">Diaporthe ampelina</name>
    <dbReference type="NCBI Taxonomy" id="1214573"/>
    <lineage>
        <taxon>Eukaryota</taxon>
        <taxon>Fungi</taxon>
        <taxon>Dikarya</taxon>
        <taxon>Ascomycota</taxon>
        <taxon>Pezizomycotina</taxon>
        <taxon>Sordariomycetes</taxon>
        <taxon>Sordariomycetidae</taxon>
        <taxon>Diaporthales</taxon>
        <taxon>Diaporthaceae</taxon>
        <taxon>Diaporthe</taxon>
    </lineage>
</organism>
<keyword evidence="1" id="KW-0812">Transmembrane</keyword>
<keyword evidence="1" id="KW-0472">Membrane</keyword>
<gene>
    <name evidence="2" type="ORF">UCDDA912_g00145</name>
</gene>
<keyword evidence="3" id="KW-1185">Reference proteome</keyword>
<reference evidence="2 3" key="1">
    <citation type="submission" date="2015-05" db="EMBL/GenBank/DDBJ databases">
        <title>Distinctive expansion of gene families associated with plant cell wall degradation and secondary metabolism in the genomes of grapevine trunk pathogens.</title>
        <authorList>
            <person name="Lawrence D.P."/>
            <person name="Travadon R."/>
            <person name="Rolshausen P.E."/>
            <person name="Baumgartner K."/>
        </authorList>
    </citation>
    <scope>NUCLEOTIDE SEQUENCE [LARGE SCALE GENOMIC DNA]</scope>
    <source>
        <strain evidence="2">DA912</strain>
    </source>
</reference>
<keyword evidence="1" id="KW-1133">Transmembrane helix</keyword>
<accession>A0A0G2IGP2</accession>
<protein>
    <submittedName>
        <fullName evidence="2">Uncharacterized protein</fullName>
    </submittedName>
</protein>
<evidence type="ECO:0000313" key="3">
    <source>
        <dbReference type="Proteomes" id="UP000034680"/>
    </source>
</evidence>
<name>A0A0G2IGP2_9PEZI</name>
<sequence length="331" mass="35403">MPPGQPLGDSEWAIYEVVPGHFIKLSACFSDFNFAHRDIRMTSAGATTERSTPWSLVLGKDFEMDEVETYLGLNPTRQAIADRGILNLQVKPDSIGGDAPYAPPPTFEDLLDLPTDEISPSAITVSSLQLETSFGLTNGNTKNTTFTLCGRCTIDAITVHMDYASLFSSVLLGGSSGGAGRAADALHAFISLVGFNVYDQFLAGTMDVAEQVRLVTTLEVTVSGSWPPSRAACAGFIAVVSLLAAYMALVAGITVLYVQHTRYSRYGNVWHVISQLVASEELEETLELGNNAGDKAVVQGLRANALGNDDVLVKLGKTDGCENIKVRKYGA</sequence>
<proteinExistence type="predicted"/>
<dbReference type="Proteomes" id="UP000034680">
    <property type="component" value="Unassembled WGS sequence"/>
</dbReference>
<reference evidence="2 3" key="2">
    <citation type="submission" date="2015-05" db="EMBL/GenBank/DDBJ databases">
        <authorList>
            <person name="Morales-Cruz A."/>
            <person name="Amrine K.C."/>
            <person name="Cantu D."/>
        </authorList>
    </citation>
    <scope>NUCLEOTIDE SEQUENCE [LARGE SCALE GENOMIC DNA]</scope>
    <source>
        <strain evidence="2">DA912</strain>
    </source>
</reference>
<evidence type="ECO:0000256" key="1">
    <source>
        <dbReference type="SAM" id="Phobius"/>
    </source>
</evidence>
<dbReference type="EMBL" id="LCUC01000007">
    <property type="protein sequence ID" value="KKY39830.1"/>
    <property type="molecule type" value="Genomic_DNA"/>
</dbReference>
<dbReference type="OrthoDB" id="5428040at2759"/>
<feature type="transmembrane region" description="Helical" evidence="1">
    <location>
        <begin position="235"/>
        <end position="258"/>
    </location>
</feature>
<dbReference type="AlphaFoldDB" id="A0A0G2IGP2"/>